<dbReference type="PANTHER" id="PTHR30061">
    <property type="entry name" value="MALTOSE-BINDING PERIPLASMIC PROTEIN"/>
    <property type="match status" value="1"/>
</dbReference>
<evidence type="ECO:0000256" key="1">
    <source>
        <dbReference type="ARBA" id="ARBA00008520"/>
    </source>
</evidence>
<dbReference type="Pfam" id="PF13416">
    <property type="entry name" value="SBP_bac_8"/>
    <property type="match status" value="1"/>
</dbReference>
<keyword evidence="3 4" id="KW-0732">Signal</keyword>
<protein>
    <submittedName>
        <fullName evidence="5">Extracellular solute-binding protein</fullName>
    </submittedName>
</protein>
<dbReference type="EMBL" id="AP035881">
    <property type="protein sequence ID" value="BFP45046.1"/>
    <property type="molecule type" value="Genomic_DNA"/>
</dbReference>
<gene>
    <name evidence="5" type="ORF">KCMC57_14140</name>
</gene>
<comment type="similarity">
    <text evidence="1">Belongs to the bacterial solute-binding protein 1 family.</text>
</comment>
<dbReference type="RefSeq" id="WP_407987595.1">
    <property type="nucleotide sequence ID" value="NZ_AP035881.2"/>
</dbReference>
<dbReference type="PROSITE" id="PS51257">
    <property type="entry name" value="PROKAR_LIPOPROTEIN"/>
    <property type="match status" value="1"/>
</dbReference>
<feature type="signal peptide" evidence="4">
    <location>
        <begin position="1"/>
        <end position="24"/>
    </location>
</feature>
<feature type="chain" id="PRO_5044326470" evidence="4">
    <location>
        <begin position="25"/>
        <end position="444"/>
    </location>
</feature>
<evidence type="ECO:0000256" key="3">
    <source>
        <dbReference type="ARBA" id="ARBA00022729"/>
    </source>
</evidence>
<name>A0AB33JQJ7_9ACTN</name>
<dbReference type="SUPFAM" id="SSF53850">
    <property type="entry name" value="Periplasmic binding protein-like II"/>
    <property type="match status" value="1"/>
</dbReference>
<reference evidence="5" key="1">
    <citation type="submission" date="2024-07" db="EMBL/GenBank/DDBJ databases">
        <title>Complete genome sequences of cellulolytic bacteria, Kitasatospora sp. CMC57 and Streptomyces sp. CMC78, isolated from Japanese agricultural soil.</title>
        <authorList>
            <person name="Hashimoto T."/>
            <person name="Ito M."/>
            <person name="Iwamoto M."/>
            <person name="Fukahori D."/>
            <person name="Shoda T."/>
            <person name="Sakoda M."/>
            <person name="Morohoshi T."/>
            <person name="Mitsuboshi M."/>
            <person name="Nishizawa T."/>
        </authorList>
    </citation>
    <scope>NUCLEOTIDE SEQUENCE</scope>
    <source>
        <strain evidence="5">CMC57</strain>
    </source>
</reference>
<proteinExistence type="inferred from homology"/>
<dbReference type="Gene3D" id="3.40.190.10">
    <property type="entry name" value="Periplasmic binding protein-like II"/>
    <property type="match status" value="2"/>
</dbReference>
<dbReference type="GO" id="GO:0055052">
    <property type="term" value="C:ATP-binding cassette (ABC) transporter complex, substrate-binding subunit-containing"/>
    <property type="evidence" value="ECO:0007669"/>
    <property type="project" value="TreeGrafter"/>
</dbReference>
<dbReference type="AlphaFoldDB" id="A0AB33JQJ7"/>
<evidence type="ECO:0000256" key="4">
    <source>
        <dbReference type="SAM" id="SignalP"/>
    </source>
</evidence>
<dbReference type="CDD" id="cd14747">
    <property type="entry name" value="PBP2_MalE"/>
    <property type="match status" value="1"/>
</dbReference>
<keyword evidence="2" id="KW-0813">Transport</keyword>
<dbReference type="PANTHER" id="PTHR30061:SF50">
    <property type="entry name" value="MALTOSE_MALTODEXTRIN-BINDING PERIPLASMIC PROTEIN"/>
    <property type="match status" value="1"/>
</dbReference>
<evidence type="ECO:0000256" key="2">
    <source>
        <dbReference type="ARBA" id="ARBA00022448"/>
    </source>
</evidence>
<dbReference type="GO" id="GO:0015768">
    <property type="term" value="P:maltose transport"/>
    <property type="evidence" value="ECO:0007669"/>
    <property type="project" value="TreeGrafter"/>
</dbReference>
<organism evidence="5">
    <name type="scientific">Kitasatospora sp. CMC57</name>
    <dbReference type="NCBI Taxonomy" id="3231513"/>
    <lineage>
        <taxon>Bacteria</taxon>
        <taxon>Bacillati</taxon>
        <taxon>Actinomycetota</taxon>
        <taxon>Actinomycetes</taxon>
        <taxon>Kitasatosporales</taxon>
        <taxon>Streptomycetaceae</taxon>
        <taxon>Kitasatospora</taxon>
    </lineage>
</organism>
<dbReference type="GO" id="GO:0042956">
    <property type="term" value="P:maltodextrin transmembrane transport"/>
    <property type="evidence" value="ECO:0007669"/>
    <property type="project" value="TreeGrafter"/>
</dbReference>
<accession>A0AB33JQJ7</accession>
<dbReference type="GO" id="GO:1901982">
    <property type="term" value="F:maltose binding"/>
    <property type="evidence" value="ECO:0007669"/>
    <property type="project" value="TreeGrafter"/>
</dbReference>
<evidence type="ECO:0000313" key="5">
    <source>
        <dbReference type="EMBL" id="BFP45046.1"/>
    </source>
</evidence>
<sequence>MNHRTRGAAAVLALATAVALSACANNGADTDTSPSGTTQVAAVRGEGKTLTVWVMDGDYSDPTLKAINDAFTQQTGAKVDVQVQSWDGITTKITTALATSNPPDVLDLGNTQVASFAANGGLKDLTPYAADLAHAQTWLSGLVNPATVDGKLYAVPGFAGARAVIYNKTMWAKAGITKAPATIAELTDALTKVKAANPAPDFSPLYLPGQNWYAGMQFVWDAGGDIATADDAGKWTAGFSTDKAQAGLADFKAFQNQFSTPASRTVDTTNPDQVQVFADGKTSAIVATSGFVGRIQKANPKLTDADLGAFPLPGKSGKSQPVMLGGSDWGIPARSNDADLALQWTKIAASPEIQIKWVAGHEGFIPNSAEGIKTAKATVSELKQGFFDAALNSKATPAAANWAQLEGNKDINNLFAAVASGSKSPQEAASAFDATANKALNAGQ</sequence>
<dbReference type="InterPro" id="IPR006059">
    <property type="entry name" value="SBP"/>
</dbReference>